<keyword evidence="1" id="KW-1133">Transmembrane helix</keyword>
<feature type="domain" description="EamA" evidence="2">
    <location>
        <begin position="37"/>
        <end position="167"/>
    </location>
</feature>
<comment type="caution">
    <text evidence="3">The sequence shown here is derived from an EMBL/GenBank/DDBJ whole genome shotgun (WGS) entry which is preliminary data.</text>
</comment>
<proteinExistence type="predicted"/>
<dbReference type="Pfam" id="PF00892">
    <property type="entry name" value="EamA"/>
    <property type="match status" value="2"/>
</dbReference>
<dbReference type="Proteomes" id="UP001165306">
    <property type="component" value="Unassembled WGS sequence"/>
</dbReference>
<dbReference type="InterPro" id="IPR037185">
    <property type="entry name" value="EmrE-like"/>
</dbReference>
<reference evidence="3" key="1">
    <citation type="submission" date="2022-06" db="EMBL/GenBank/DDBJ databases">
        <title>CFH 74404 Thermomicrobiaceae sp.</title>
        <authorList>
            <person name="Ming H."/>
            <person name="Li W.-J."/>
            <person name="Zhao Z."/>
        </authorList>
    </citation>
    <scope>NUCLEOTIDE SEQUENCE</scope>
    <source>
        <strain evidence="3">CFH 74404</strain>
    </source>
</reference>
<dbReference type="Gene3D" id="1.10.3730.20">
    <property type="match status" value="1"/>
</dbReference>
<dbReference type="PANTHER" id="PTHR22911:SF76">
    <property type="entry name" value="EAMA DOMAIN-CONTAINING PROTEIN"/>
    <property type="match status" value="1"/>
</dbReference>
<keyword evidence="1" id="KW-0812">Transmembrane</keyword>
<feature type="transmembrane region" description="Helical" evidence="1">
    <location>
        <begin position="176"/>
        <end position="196"/>
    </location>
</feature>
<dbReference type="PANTHER" id="PTHR22911">
    <property type="entry name" value="ACYL-MALONYL CONDENSING ENZYME-RELATED"/>
    <property type="match status" value="1"/>
</dbReference>
<keyword evidence="4" id="KW-1185">Reference proteome</keyword>
<organism evidence="3 4">
    <name type="scientific">Thermalbibacter longus</name>
    <dbReference type="NCBI Taxonomy" id="2951981"/>
    <lineage>
        <taxon>Bacteria</taxon>
        <taxon>Pseudomonadati</taxon>
        <taxon>Thermomicrobiota</taxon>
        <taxon>Thermomicrobia</taxon>
        <taxon>Thermomicrobiales</taxon>
        <taxon>Thermomicrobiaceae</taxon>
        <taxon>Thermalbibacter</taxon>
    </lineage>
</organism>
<feature type="transmembrane region" description="Helical" evidence="1">
    <location>
        <begin position="100"/>
        <end position="117"/>
    </location>
</feature>
<feature type="transmembrane region" description="Helical" evidence="1">
    <location>
        <begin position="152"/>
        <end position="170"/>
    </location>
</feature>
<evidence type="ECO:0000313" key="3">
    <source>
        <dbReference type="EMBL" id="MCM8750019.1"/>
    </source>
</evidence>
<dbReference type="RefSeq" id="WP_284057806.1">
    <property type="nucleotide sequence ID" value="NZ_JAMSLR010000010.1"/>
</dbReference>
<accession>A0AA41WBJ3</accession>
<feature type="transmembrane region" description="Helical" evidence="1">
    <location>
        <begin position="274"/>
        <end position="298"/>
    </location>
</feature>
<dbReference type="EMBL" id="JAMSLR010000010">
    <property type="protein sequence ID" value="MCM8750019.1"/>
    <property type="molecule type" value="Genomic_DNA"/>
</dbReference>
<sequence length="323" mass="33795">MVVYVMESSARGTGATMTDGGTASVIRPVAPERISLAGVVLALVAVLSVSTSAVFIRLAGQVSPYEIAFWRLVVASAVLAPAVWLTGAWPAVRAVGLRRFALYGAILSAHFITYNLGLRYAPVAHVLPLIYMSTIFIAILSAVVLREPLRRAQLAGIGVVIAGAGILAGFEPRFDPRVLLGDGFAVLSAITFALYSMVGRQQRQRVPLFGYAVGVYAMAALWTAPLAALAAWSASDAGAASSRYSLQVVLSLLALGLVPNAIGHTLYNASVRRLNAAVANVLFTQEVTGAIVLAWLILGETPTTNALVGAAVMLAGILVVLLR</sequence>
<name>A0AA41WBJ3_9BACT</name>
<feature type="transmembrane region" description="Helical" evidence="1">
    <location>
        <begin position="123"/>
        <end position="145"/>
    </location>
</feature>
<feature type="transmembrane region" description="Helical" evidence="1">
    <location>
        <begin position="68"/>
        <end position="88"/>
    </location>
</feature>
<feature type="domain" description="EamA" evidence="2">
    <location>
        <begin position="180"/>
        <end position="321"/>
    </location>
</feature>
<feature type="transmembrane region" description="Helical" evidence="1">
    <location>
        <begin position="244"/>
        <end position="262"/>
    </location>
</feature>
<keyword evidence="1" id="KW-0472">Membrane</keyword>
<evidence type="ECO:0000259" key="2">
    <source>
        <dbReference type="Pfam" id="PF00892"/>
    </source>
</evidence>
<dbReference type="InterPro" id="IPR000620">
    <property type="entry name" value="EamA_dom"/>
</dbReference>
<feature type="transmembrane region" description="Helical" evidence="1">
    <location>
        <begin position="304"/>
        <end position="322"/>
    </location>
</feature>
<protein>
    <submittedName>
        <fullName evidence="3">DMT family transporter</fullName>
    </submittedName>
</protein>
<feature type="transmembrane region" description="Helical" evidence="1">
    <location>
        <begin position="208"/>
        <end position="232"/>
    </location>
</feature>
<evidence type="ECO:0000256" key="1">
    <source>
        <dbReference type="SAM" id="Phobius"/>
    </source>
</evidence>
<dbReference type="AlphaFoldDB" id="A0AA41WBJ3"/>
<evidence type="ECO:0000313" key="4">
    <source>
        <dbReference type="Proteomes" id="UP001165306"/>
    </source>
</evidence>
<gene>
    <name evidence="3" type="ORF">NET02_12760</name>
</gene>
<dbReference type="GO" id="GO:0016020">
    <property type="term" value="C:membrane"/>
    <property type="evidence" value="ECO:0007669"/>
    <property type="project" value="InterPro"/>
</dbReference>
<feature type="transmembrane region" description="Helical" evidence="1">
    <location>
        <begin position="34"/>
        <end position="56"/>
    </location>
</feature>
<dbReference type="SUPFAM" id="SSF103481">
    <property type="entry name" value="Multidrug resistance efflux transporter EmrE"/>
    <property type="match status" value="2"/>
</dbReference>